<comment type="caution">
    <text evidence="1">The sequence shown here is derived from an EMBL/GenBank/DDBJ whole genome shotgun (WGS) entry which is preliminary data.</text>
</comment>
<dbReference type="EMBL" id="CAXIEN010000051">
    <property type="protein sequence ID" value="CAL1270945.1"/>
    <property type="molecule type" value="Genomic_DNA"/>
</dbReference>
<organism evidence="1 2">
    <name type="scientific">Larinioides sclopetarius</name>
    <dbReference type="NCBI Taxonomy" id="280406"/>
    <lineage>
        <taxon>Eukaryota</taxon>
        <taxon>Metazoa</taxon>
        <taxon>Ecdysozoa</taxon>
        <taxon>Arthropoda</taxon>
        <taxon>Chelicerata</taxon>
        <taxon>Arachnida</taxon>
        <taxon>Araneae</taxon>
        <taxon>Araneomorphae</taxon>
        <taxon>Entelegynae</taxon>
        <taxon>Araneoidea</taxon>
        <taxon>Araneidae</taxon>
        <taxon>Larinioides</taxon>
    </lineage>
</organism>
<evidence type="ECO:0000313" key="1">
    <source>
        <dbReference type="EMBL" id="CAL1270945.1"/>
    </source>
</evidence>
<dbReference type="Proteomes" id="UP001497382">
    <property type="component" value="Unassembled WGS sequence"/>
</dbReference>
<proteinExistence type="predicted"/>
<accession>A0AAV1ZH45</accession>
<protein>
    <submittedName>
        <fullName evidence="1">Uncharacterized protein</fullName>
    </submittedName>
</protein>
<name>A0AAV1ZH45_9ARAC</name>
<keyword evidence="2" id="KW-1185">Reference proteome</keyword>
<gene>
    <name evidence="1" type="ORF">LARSCL_LOCUS5579</name>
</gene>
<evidence type="ECO:0000313" key="2">
    <source>
        <dbReference type="Proteomes" id="UP001497382"/>
    </source>
</evidence>
<sequence>MELQLFQNLERLPQVGSPWSSLLSISETGRQNSKNDIFRIIQM</sequence>
<reference evidence="1 2" key="1">
    <citation type="submission" date="2024-04" db="EMBL/GenBank/DDBJ databases">
        <authorList>
            <person name="Rising A."/>
            <person name="Reimegard J."/>
            <person name="Sonavane S."/>
            <person name="Akerstrom W."/>
            <person name="Nylinder S."/>
            <person name="Hedman E."/>
            <person name="Kallberg Y."/>
        </authorList>
    </citation>
    <scope>NUCLEOTIDE SEQUENCE [LARGE SCALE GENOMIC DNA]</scope>
</reference>
<dbReference type="AlphaFoldDB" id="A0AAV1ZH45"/>